<dbReference type="InterPro" id="IPR002104">
    <property type="entry name" value="Integrase_catalytic"/>
</dbReference>
<dbReference type="InterPro" id="IPR044068">
    <property type="entry name" value="CB"/>
</dbReference>
<dbReference type="InterPro" id="IPR010998">
    <property type="entry name" value="Integrase_recombinase_N"/>
</dbReference>
<evidence type="ECO:0000256" key="5">
    <source>
        <dbReference type="PROSITE-ProRule" id="PRU01248"/>
    </source>
</evidence>
<evidence type="ECO:0000256" key="1">
    <source>
        <dbReference type="ARBA" id="ARBA00008857"/>
    </source>
</evidence>
<protein>
    <recommendedName>
        <fullName evidence="10">Integrase</fullName>
    </recommendedName>
</protein>
<gene>
    <name evidence="8" type="ORF">EJC50_07630</name>
</gene>
<dbReference type="AlphaFoldDB" id="A0A3Q8X3C6"/>
<dbReference type="PANTHER" id="PTHR30349:SF41">
    <property type="entry name" value="INTEGRASE_RECOMBINASE PROTEIN MJ0367-RELATED"/>
    <property type="match status" value="1"/>
</dbReference>
<feature type="domain" description="Tyr recombinase" evidence="6">
    <location>
        <begin position="144"/>
        <end position="325"/>
    </location>
</feature>
<proteinExistence type="inferred from homology"/>
<dbReference type="EMBL" id="CP034437">
    <property type="protein sequence ID" value="AZN39547.1"/>
    <property type="molecule type" value="Genomic_DNA"/>
</dbReference>
<evidence type="ECO:0000313" key="9">
    <source>
        <dbReference type="Proteomes" id="UP000272528"/>
    </source>
</evidence>
<keyword evidence="4" id="KW-0233">DNA recombination</keyword>
<keyword evidence="2" id="KW-0229">DNA integration</keyword>
<evidence type="ECO:0000259" key="7">
    <source>
        <dbReference type="PROSITE" id="PS51900"/>
    </source>
</evidence>
<evidence type="ECO:0008006" key="10">
    <source>
        <dbReference type="Google" id="ProtNLM"/>
    </source>
</evidence>
<dbReference type="PROSITE" id="PS51898">
    <property type="entry name" value="TYR_RECOMBINASE"/>
    <property type="match status" value="1"/>
</dbReference>
<dbReference type="RefSeq" id="WP_126014224.1">
    <property type="nucleotide sequence ID" value="NZ_CP034437.1"/>
</dbReference>
<evidence type="ECO:0000256" key="2">
    <source>
        <dbReference type="ARBA" id="ARBA00022908"/>
    </source>
</evidence>
<dbReference type="InterPro" id="IPR050090">
    <property type="entry name" value="Tyrosine_recombinase_XerCD"/>
</dbReference>
<feature type="domain" description="Core-binding (CB)" evidence="7">
    <location>
        <begin position="28"/>
        <end position="115"/>
    </location>
</feature>
<dbReference type="InterPro" id="IPR013762">
    <property type="entry name" value="Integrase-like_cat_sf"/>
</dbReference>
<evidence type="ECO:0000256" key="4">
    <source>
        <dbReference type="ARBA" id="ARBA00023172"/>
    </source>
</evidence>
<dbReference type="Proteomes" id="UP000272528">
    <property type="component" value="Chromosome"/>
</dbReference>
<comment type="similarity">
    <text evidence="1">Belongs to the 'phage' integrase family.</text>
</comment>
<dbReference type="Gene3D" id="1.10.443.10">
    <property type="entry name" value="Intergrase catalytic core"/>
    <property type="match status" value="1"/>
</dbReference>
<dbReference type="InterPro" id="IPR011010">
    <property type="entry name" value="DNA_brk_join_enz"/>
</dbReference>
<dbReference type="OrthoDB" id="107900at2"/>
<reference evidence="9" key="1">
    <citation type="submission" date="2018-12" db="EMBL/GenBank/DDBJ databases">
        <title>Genome sequence of Peanibacillus sp.</title>
        <authorList>
            <person name="Subramani G."/>
            <person name="Srinivasan S."/>
            <person name="Kim M.K."/>
        </authorList>
    </citation>
    <scope>NUCLEOTIDE SEQUENCE [LARGE SCALE GENOMIC DNA]</scope>
    <source>
        <strain evidence="9">18JY67-1</strain>
    </source>
</reference>
<accession>A0A3Q8X3C6</accession>
<dbReference type="Gene3D" id="1.10.150.130">
    <property type="match status" value="1"/>
</dbReference>
<name>A0A3Q8X3C6_9BACL</name>
<dbReference type="SUPFAM" id="SSF56349">
    <property type="entry name" value="DNA breaking-rejoining enzymes"/>
    <property type="match status" value="1"/>
</dbReference>
<dbReference type="GO" id="GO:0015074">
    <property type="term" value="P:DNA integration"/>
    <property type="evidence" value="ECO:0007669"/>
    <property type="project" value="UniProtKB-KW"/>
</dbReference>
<dbReference type="KEGG" id="palb:EJC50_07630"/>
<dbReference type="PROSITE" id="PS51900">
    <property type="entry name" value="CB"/>
    <property type="match status" value="1"/>
</dbReference>
<dbReference type="Pfam" id="PF00589">
    <property type="entry name" value="Phage_integrase"/>
    <property type="match status" value="1"/>
</dbReference>
<dbReference type="PANTHER" id="PTHR30349">
    <property type="entry name" value="PHAGE INTEGRASE-RELATED"/>
    <property type="match status" value="1"/>
</dbReference>
<evidence type="ECO:0000313" key="8">
    <source>
        <dbReference type="EMBL" id="AZN39547.1"/>
    </source>
</evidence>
<organism evidence="8 9">
    <name type="scientific">Paenibacillus albus</name>
    <dbReference type="NCBI Taxonomy" id="2495582"/>
    <lineage>
        <taxon>Bacteria</taxon>
        <taxon>Bacillati</taxon>
        <taxon>Bacillota</taxon>
        <taxon>Bacilli</taxon>
        <taxon>Bacillales</taxon>
        <taxon>Paenibacillaceae</taxon>
        <taxon>Paenibacillus</taxon>
    </lineage>
</organism>
<dbReference type="Pfam" id="PF02899">
    <property type="entry name" value="Phage_int_SAM_1"/>
    <property type="match status" value="1"/>
</dbReference>
<sequence length="325" mass="36986">MAARGWIKSDDELSKLVQQSNEILNKGAYFNLMQQLNCTARHTKGGLSIKTQRQYYHHMDLFIRYLSDNFGTQNLANISGKHIAGYVEERQSEGKSASTIALDLCAIRYFHDQMGGSNTRHRIPNNTQLQSRFGVSLESRVYGKVVRRWAWEEVNSMIELAEVYGRSNIAHMLRLAAELGLRIHEIVRLSQHDLKTAIRTCLLHVKGKNGLERDVPLRGNITDHLRVLYLSHLPGDTKVFVDNALKAHQVIQSVQSFIYNHQDQIAVLGIRTAGIGLTFHGLRHLYSYERYHEFCSLGYSQSSARLKVAALIGHSREEITNIYIG</sequence>
<keyword evidence="9" id="KW-1185">Reference proteome</keyword>
<dbReference type="GO" id="GO:0003677">
    <property type="term" value="F:DNA binding"/>
    <property type="evidence" value="ECO:0007669"/>
    <property type="project" value="UniProtKB-UniRule"/>
</dbReference>
<evidence type="ECO:0000259" key="6">
    <source>
        <dbReference type="PROSITE" id="PS51898"/>
    </source>
</evidence>
<dbReference type="InterPro" id="IPR004107">
    <property type="entry name" value="Integrase_SAM-like_N"/>
</dbReference>
<keyword evidence="3 5" id="KW-0238">DNA-binding</keyword>
<evidence type="ECO:0000256" key="3">
    <source>
        <dbReference type="ARBA" id="ARBA00023125"/>
    </source>
</evidence>
<dbReference type="GO" id="GO:0006310">
    <property type="term" value="P:DNA recombination"/>
    <property type="evidence" value="ECO:0007669"/>
    <property type="project" value="UniProtKB-KW"/>
</dbReference>